<dbReference type="PROSITE" id="PS50865">
    <property type="entry name" value="ZF_MYND_2"/>
    <property type="match status" value="1"/>
</dbReference>
<gene>
    <name evidence="6" type="ORF">CC78DRAFT_579231</name>
</gene>
<keyword evidence="7" id="KW-1185">Reference proteome</keyword>
<accession>A0A9P4KG47</accession>
<organism evidence="6 7">
    <name type="scientific">Lojkania enalia</name>
    <dbReference type="NCBI Taxonomy" id="147567"/>
    <lineage>
        <taxon>Eukaryota</taxon>
        <taxon>Fungi</taxon>
        <taxon>Dikarya</taxon>
        <taxon>Ascomycota</taxon>
        <taxon>Pezizomycotina</taxon>
        <taxon>Dothideomycetes</taxon>
        <taxon>Pleosporomycetidae</taxon>
        <taxon>Pleosporales</taxon>
        <taxon>Pleosporales incertae sedis</taxon>
        <taxon>Lojkania</taxon>
    </lineage>
</organism>
<feature type="domain" description="MYND-type" evidence="5">
    <location>
        <begin position="1158"/>
        <end position="1201"/>
    </location>
</feature>
<evidence type="ECO:0000256" key="4">
    <source>
        <dbReference type="PROSITE-ProRule" id="PRU00134"/>
    </source>
</evidence>
<evidence type="ECO:0000313" key="6">
    <source>
        <dbReference type="EMBL" id="KAF2265489.1"/>
    </source>
</evidence>
<comment type="caution">
    <text evidence="6">The sequence shown here is derived from an EMBL/GenBank/DDBJ whole genome shotgun (WGS) entry which is preliminary data.</text>
</comment>
<keyword evidence="1" id="KW-0479">Metal-binding</keyword>
<dbReference type="GO" id="GO:0000981">
    <property type="term" value="F:DNA-binding transcription factor activity, RNA polymerase II-specific"/>
    <property type="evidence" value="ECO:0007669"/>
    <property type="project" value="TreeGrafter"/>
</dbReference>
<dbReference type="PANTHER" id="PTHR10237:SF15">
    <property type="entry name" value="LD37257P"/>
    <property type="match status" value="1"/>
</dbReference>
<evidence type="ECO:0000313" key="7">
    <source>
        <dbReference type="Proteomes" id="UP000800093"/>
    </source>
</evidence>
<dbReference type="AlphaFoldDB" id="A0A9P4KG47"/>
<dbReference type="Gene3D" id="6.10.140.2220">
    <property type="match status" value="1"/>
</dbReference>
<dbReference type="EMBL" id="ML986605">
    <property type="protein sequence ID" value="KAF2265489.1"/>
    <property type="molecule type" value="Genomic_DNA"/>
</dbReference>
<dbReference type="GO" id="GO:0008270">
    <property type="term" value="F:zinc ion binding"/>
    <property type="evidence" value="ECO:0007669"/>
    <property type="project" value="UniProtKB-KW"/>
</dbReference>
<dbReference type="SUPFAM" id="SSF144232">
    <property type="entry name" value="HIT/MYND zinc finger-like"/>
    <property type="match status" value="1"/>
</dbReference>
<reference evidence="7" key="1">
    <citation type="journal article" date="2020" name="Stud. Mycol.">
        <title>101 Dothideomycetes genomes: A test case for predicting lifestyles and emergence of pathogens.</title>
        <authorList>
            <person name="Haridas S."/>
            <person name="Albert R."/>
            <person name="Binder M."/>
            <person name="Bloem J."/>
            <person name="LaButti K."/>
            <person name="Salamov A."/>
            <person name="Andreopoulos B."/>
            <person name="Baker S."/>
            <person name="Barry K."/>
            <person name="Bills G."/>
            <person name="Bluhm B."/>
            <person name="Cannon C."/>
            <person name="Castanera R."/>
            <person name="Culley D."/>
            <person name="Daum C."/>
            <person name="Ezra D."/>
            <person name="Gonzalez J."/>
            <person name="Henrissat B."/>
            <person name="Kuo A."/>
            <person name="Liang C."/>
            <person name="Lipzen A."/>
            <person name="Lutzoni F."/>
            <person name="Magnuson J."/>
            <person name="Mondo S."/>
            <person name="Nolan M."/>
            <person name="Ohm R."/>
            <person name="Pangilinan J."/>
            <person name="Park H.-J."/>
            <person name="Ramirez L."/>
            <person name="Alfaro M."/>
            <person name="Sun H."/>
            <person name="Tritt A."/>
            <person name="Yoshinaga Y."/>
            <person name="Zwiers L.-H."/>
            <person name="Turgeon B."/>
            <person name="Goodwin S."/>
            <person name="Spatafora J."/>
            <person name="Crous P."/>
            <person name="Grigoriev I."/>
        </authorList>
    </citation>
    <scope>NUCLEOTIDE SEQUENCE [LARGE SCALE GENOMIC DNA]</scope>
    <source>
        <strain evidence="7">CBS 304.66</strain>
    </source>
</reference>
<protein>
    <recommendedName>
        <fullName evidence="5">MYND-type domain-containing protein</fullName>
    </recommendedName>
</protein>
<evidence type="ECO:0000259" key="5">
    <source>
        <dbReference type="PROSITE" id="PS50865"/>
    </source>
</evidence>
<dbReference type="InterPro" id="IPR027974">
    <property type="entry name" value="DUF4470"/>
</dbReference>
<dbReference type="Pfam" id="PF01753">
    <property type="entry name" value="zf-MYND"/>
    <property type="match status" value="1"/>
</dbReference>
<sequence>MSLKTAHIVPRSYFYPAGNTPAVCLTQSLPPDQDAALLLLGCGDIRNLLFTAYAGIGLENRKIDVTCCDLEPEILARNILALTLITEDTDGVRSQKIWDLYYHVHIDRETLLYLQSQAKKLLHHAQSIDDWHKGLYGDFVRFCNTTTFTELVKMWRLYAIDSSEPEKFNSEQNSLRMQWKSAQEHRTRKIGKESMVLNSIRAYAPLFRDAIVNAPKHYREYWNNNGIVGEPNSLKAFKYLNPMFASLRNRLVLHYGTDPLTGYHLSTVFAQLSEKTPLNPFQLEQNFRKTSCTATKAALVQFKDWSDAFRKCYNRLTLRFVSSDAIAFCNVLQHYRATGESSTAYWYCSSREYRPFILNGPDYGSETFAPTSFDVIDTSNLMDHIGSLNVLTASRPLLLKKPSSTIRTELLVPRKASVTESAKALLCGDLPTIALHLGLKPVQHWTGATATWNFNEATHNDSILRKVFSRHIILWKHASTGLLGHGLQYDAKILAEHMYTIYLEIFKDESWAHGLQLLKLDSSQIATKMRQHPIYTRGSLVAMLHAIRQLNGISWSQFVDEFLEIILQDSALNMGAHYFQSLGVHLQILGTSTSTIRTLWHMDFYQQELSIGLFRDWKAIPPILCLTMSVPQGLLDIFKDSSNGTPACHLMTQSSINTKQCIYPDVQMGFGTISTSGKSFTNEYAVHIHEDEKGWNGEAPLIVSAMVSTYSLIAFGDPACEIHFGLMSTYGTVHLTHKLGTSLNIHRSAVGRSDVFITRYRPNMPGHMSIGCTMPLEIPNSPDFSVQMFPIFDAKRIKLISMRIHLDVLADEVKKVMQNGSKVNFALPNPFTLILDIDHGHFSRKFELPVPLDKDRGKGKIARKSGWLEYSAPLASSSSLSLSPDLMFPMRMDNSPGLLLDHLHYISPGTMPQLQYTLSRENADWILSLMSPLATMSSSELKEFGSSTAKGSYSNSARVDFKNTLCSMVASFLGHSKIPRSSVFSISNNYSVGIPILFHLNSIRMDLSNQSFFLDAAATPLDYGMLDRYSGVRGTYHTKMVAANVSNAELVLWKHLLPAFAERCREWQHKSTCEYHNEGRVPLSTEPGKRFMCSCGFGVFPKGYMHVPKWEELMKFSVRVAIPVCYWSPISENEWPKLSSPMQTGSHIPYMSSKDDSCFECGAGRTQNGSSLMKCARCKYALYCSTTCQKANCTKTHKHVCKKMKGMTNEA</sequence>
<evidence type="ECO:0000256" key="3">
    <source>
        <dbReference type="ARBA" id="ARBA00022833"/>
    </source>
</evidence>
<dbReference type="Proteomes" id="UP000800093">
    <property type="component" value="Unassembled WGS sequence"/>
</dbReference>
<dbReference type="InterPro" id="IPR024119">
    <property type="entry name" value="TF_DEAF-1"/>
</dbReference>
<dbReference type="PANTHER" id="PTHR10237">
    <property type="entry name" value="DEFORMED EPIDERMAL AUTOREGULATORY FACTOR 1 HOMOLOG SUPPRESSIN"/>
    <property type="match status" value="1"/>
</dbReference>
<dbReference type="OrthoDB" id="432970at2759"/>
<name>A0A9P4KG47_9PLEO</name>
<keyword evidence="3" id="KW-0862">Zinc</keyword>
<dbReference type="PROSITE" id="PS01360">
    <property type="entry name" value="ZF_MYND_1"/>
    <property type="match status" value="1"/>
</dbReference>
<evidence type="ECO:0000256" key="2">
    <source>
        <dbReference type="ARBA" id="ARBA00022771"/>
    </source>
</evidence>
<proteinExistence type="predicted"/>
<dbReference type="InterPro" id="IPR002893">
    <property type="entry name" value="Znf_MYND"/>
</dbReference>
<keyword evidence="2 4" id="KW-0863">Zinc-finger</keyword>
<dbReference type="GO" id="GO:0005634">
    <property type="term" value="C:nucleus"/>
    <property type="evidence" value="ECO:0007669"/>
    <property type="project" value="TreeGrafter"/>
</dbReference>
<dbReference type="Pfam" id="PF14737">
    <property type="entry name" value="DUF4470"/>
    <property type="match status" value="1"/>
</dbReference>
<evidence type="ECO:0000256" key="1">
    <source>
        <dbReference type="ARBA" id="ARBA00022723"/>
    </source>
</evidence>